<keyword evidence="3" id="KW-0732">Signal</keyword>
<dbReference type="Proteomes" id="UP000230750">
    <property type="component" value="Unassembled WGS sequence"/>
</dbReference>
<evidence type="ECO:0000256" key="9">
    <source>
        <dbReference type="PROSITE-ProRule" id="PRU00196"/>
    </source>
</evidence>
<dbReference type="Pfam" id="PF00530">
    <property type="entry name" value="SRCR"/>
    <property type="match status" value="1"/>
</dbReference>
<evidence type="ECO:0000256" key="1">
    <source>
        <dbReference type="ARBA" id="ARBA00004167"/>
    </source>
</evidence>
<dbReference type="InterPro" id="IPR036772">
    <property type="entry name" value="SRCR-like_dom_sf"/>
</dbReference>
<comment type="caution">
    <text evidence="9">Lacks conserved residue(s) required for the propagation of feature annotation.</text>
</comment>
<dbReference type="InterPro" id="IPR001190">
    <property type="entry name" value="SRCR"/>
</dbReference>
<feature type="domain" description="SRCR" evidence="10">
    <location>
        <begin position="26"/>
        <end position="127"/>
    </location>
</feature>
<evidence type="ECO:0000256" key="3">
    <source>
        <dbReference type="ARBA" id="ARBA00022729"/>
    </source>
</evidence>
<name>A0A2G8KZA3_STIJA</name>
<keyword evidence="8" id="KW-0325">Glycoprotein</keyword>
<keyword evidence="6" id="KW-0472">Membrane</keyword>
<dbReference type="EMBL" id="MRZV01000291">
    <property type="protein sequence ID" value="PIK53353.1"/>
    <property type="molecule type" value="Genomic_DNA"/>
</dbReference>
<keyword evidence="5" id="KW-1133">Transmembrane helix</keyword>
<keyword evidence="2" id="KW-0812">Transmembrane</keyword>
<evidence type="ECO:0000313" key="11">
    <source>
        <dbReference type="EMBL" id="PIK53353.1"/>
    </source>
</evidence>
<sequence>MLKKSRRHNCASNERAGVECLQSTDIRLMLGDQEDANMGFVEVSINGQWGKVCDDNWNMNSAAVACRQLGKRLAVWNTGLPDRYTDVQYVLDDLDCNGDETRLLDCGRRPLWRSNCGDGEAASVICT</sequence>
<accession>A0A2G8KZA3</accession>
<dbReference type="Gene3D" id="3.10.250.10">
    <property type="entry name" value="SRCR-like domain"/>
    <property type="match status" value="1"/>
</dbReference>
<dbReference type="PRINTS" id="PR00258">
    <property type="entry name" value="SPERACTRCPTR"/>
</dbReference>
<dbReference type="PANTHER" id="PTHR48071">
    <property type="entry name" value="SRCR DOMAIN-CONTAINING PROTEIN"/>
    <property type="match status" value="1"/>
</dbReference>
<evidence type="ECO:0000256" key="2">
    <source>
        <dbReference type="ARBA" id="ARBA00022692"/>
    </source>
</evidence>
<dbReference type="OrthoDB" id="536948at2759"/>
<dbReference type="AlphaFoldDB" id="A0A2G8KZA3"/>
<organism evidence="11 12">
    <name type="scientific">Stichopus japonicus</name>
    <name type="common">Sea cucumber</name>
    <dbReference type="NCBI Taxonomy" id="307972"/>
    <lineage>
        <taxon>Eukaryota</taxon>
        <taxon>Metazoa</taxon>
        <taxon>Echinodermata</taxon>
        <taxon>Eleutherozoa</taxon>
        <taxon>Echinozoa</taxon>
        <taxon>Holothuroidea</taxon>
        <taxon>Aspidochirotacea</taxon>
        <taxon>Aspidochirotida</taxon>
        <taxon>Stichopodidae</taxon>
        <taxon>Apostichopus</taxon>
    </lineage>
</organism>
<dbReference type="PROSITE" id="PS50287">
    <property type="entry name" value="SRCR_2"/>
    <property type="match status" value="1"/>
</dbReference>
<evidence type="ECO:0000256" key="7">
    <source>
        <dbReference type="ARBA" id="ARBA00023157"/>
    </source>
</evidence>
<dbReference type="SMART" id="SM00202">
    <property type="entry name" value="SR"/>
    <property type="match status" value="1"/>
</dbReference>
<evidence type="ECO:0000256" key="5">
    <source>
        <dbReference type="ARBA" id="ARBA00022989"/>
    </source>
</evidence>
<keyword evidence="4" id="KW-0677">Repeat</keyword>
<comment type="caution">
    <text evidence="11">The sequence shown here is derived from an EMBL/GenBank/DDBJ whole genome shotgun (WGS) entry which is preliminary data.</text>
</comment>
<evidence type="ECO:0000313" key="12">
    <source>
        <dbReference type="Proteomes" id="UP000230750"/>
    </source>
</evidence>
<evidence type="ECO:0000259" key="10">
    <source>
        <dbReference type="PROSITE" id="PS50287"/>
    </source>
</evidence>
<gene>
    <name evidence="11" type="ORF">BSL78_09770</name>
</gene>
<dbReference type="GO" id="GO:0016020">
    <property type="term" value="C:membrane"/>
    <property type="evidence" value="ECO:0007669"/>
    <property type="project" value="UniProtKB-SubCell"/>
</dbReference>
<dbReference type="PANTHER" id="PTHR48071:SF28">
    <property type="entry name" value="SRCR DOMAIN-CONTAINING PROTEIN"/>
    <property type="match status" value="1"/>
</dbReference>
<dbReference type="SMR" id="A0A2G8KZA3"/>
<proteinExistence type="predicted"/>
<evidence type="ECO:0000256" key="8">
    <source>
        <dbReference type="ARBA" id="ARBA00023180"/>
    </source>
</evidence>
<dbReference type="FunFam" id="3.10.250.10:FF:000016">
    <property type="entry name" value="Scavenger receptor cysteine-rich protein type 12"/>
    <property type="match status" value="1"/>
</dbReference>
<evidence type="ECO:0000256" key="4">
    <source>
        <dbReference type="ARBA" id="ARBA00022737"/>
    </source>
</evidence>
<dbReference type="STRING" id="307972.A0A2G8KZA3"/>
<protein>
    <submittedName>
        <fullName evidence="11">Putative DMBT1-like protein</fullName>
    </submittedName>
</protein>
<keyword evidence="7 9" id="KW-1015">Disulfide bond</keyword>
<feature type="disulfide bond" evidence="9">
    <location>
        <begin position="96"/>
        <end position="106"/>
    </location>
</feature>
<reference evidence="11 12" key="1">
    <citation type="journal article" date="2017" name="PLoS Biol.">
        <title>The sea cucumber genome provides insights into morphological evolution and visceral regeneration.</title>
        <authorList>
            <person name="Zhang X."/>
            <person name="Sun L."/>
            <person name="Yuan J."/>
            <person name="Sun Y."/>
            <person name="Gao Y."/>
            <person name="Zhang L."/>
            <person name="Li S."/>
            <person name="Dai H."/>
            <person name="Hamel J.F."/>
            <person name="Liu C."/>
            <person name="Yu Y."/>
            <person name="Liu S."/>
            <person name="Lin W."/>
            <person name="Guo K."/>
            <person name="Jin S."/>
            <person name="Xu P."/>
            <person name="Storey K.B."/>
            <person name="Huan P."/>
            <person name="Zhang T."/>
            <person name="Zhou Y."/>
            <person name="Zhang J."/>
            <person name="Lin C."/>
            <person name="Li X."/>
            <person name="Xing L."/>
            <person name="Huo D."/>
            <person name="Sun M."/>
            <person name="Wang L."/>
            <person name="Mercier A."/>
            <person name="Li F."/>
            <person name="Yang H."/>
            <person name="Xiang J."/>
        </authorList>
    </citation>
    <scope>NUCLEOTIDE SEQUENCE [LARGE SCALE GENOMIC DNA]</scope>
    <source>
        <strain evidence="11">Shaxun</strain>
        <tissue evidence="11">Muscle</tissue>
    </source>
</reference>
<dbReference type="SUPFAM" id="SSF56487">
    <property type="entry name" value="SRCR-like"/>
    <property type="match status" value="1"/>
</dbReference>
<evidence type="ECO:0000256" key="6">
    <source>
        <dbReference type="ARBA" id="ARBA00023136"/>
    </source>
</evidence>
<comment type="subcellular location">
    <subcellularLocation>
        <location evidence="1">Membrane</location>
        <topology evidence="1">Single-pass membrane protein</topology>
    </subcellularLocation>
</comment>
<keyword evidence="12" id="KW-1185">Reference proteome</keyword>